<evidence type="ECO:0000313" key="1">
    <source>
        <dbReference type="EMBL" id="CAF1091105.1"/>
    </source>
</evidence>
<name>A0A815TJR2_9BILA</name>
<evidence type="ECO:0000313" key="2">
    <source>
        <dbReference type="EMBL" id="CAF1502970.1"/>
    </source>
</evidence>
<protein>
    <submittedName>
        <fullName evidence="2">Uncharacterized protein</fullName>
    </submittedName>
</protein>
<evidence type="ECO:0000313" key="3">
    <source>
        <dbReference type="EMBL" id="CAF3852735.1"/>
    </source>
</evidence>
<keyword evidence="5" id="KW-1185">Reference proteome</keyword>
<dbReference type="Proteomes" id="UP000677228">
    <property type="component" value="Unassembled WGS sequence"/>
</dbReference>
<comment type="caution">
    <text evidence="2">The sequence shown here is derived from an EMBL/GenBank/DDBJ whole genome shotgun (WGS) entry which is preliminary data.</text>
</comment>
<dbReference type="Proteomes" id="UP000663829">
    <property type="component" value="Unassembled WGS sequence"/>
</dbReference>
<gene>
    <name evidence="2" type="ORF">GPM918_LOCUS36768</name>
    <name evidence="1" type="ORF">OVA965_LOCUS18821</name>
    <name evidence="4" type="ORF">SRO942_LOCUS37517</name>
    <name evidence="3" type="ORF">TMI583_LOCUS18834</name>
</gene>
<accession>A0A815TJR2</accession>
<sequence length="77" mass="8067">MASSLTSPVTSSAAAAVESPVTISLASSAAEVGYSDQDARCVHRTAIENNNNAEEQCEDEITYFRSKELKDGSGLAI</sequence>
<dbReference type="EMBL" id="CAJOBA010009496">
    <property type="protein sequence ID" value="CAF3852735.1"/>
    <property type="molecule type" value="Genomic_DNA"/>
</dbReference>
<proteinExistence type="predicted"/>
<dbReference type="EMBL" id="CAJOBC010088094">
    <property type="protein sequence ID" value="CAF4364501.1"/>
    <property type="molecule type" value="Genomic_DNA"/>
</dbReference>
<dbReference type="Proteomes" id="UP000681722">
    <property type="component" value="Unassembled WGS sequence"/>
</dbReference>
<dbReference type="AlphaFoldDB" id="A0A815TJR2"/>
<evidence type="ECO:0000313" key="5">
    <source>
        <dbReference type="Proteomes" id="UP000663829"/>
    </source>
</evidence>
<dbReference type="Proteomes" id="UP000682733">
    <property type="component" value="Unassembled WGS sequence"/>
</dbReference>
<dbReference type="EMBL" id="CAJNOQ010022572">
    <property type="protein sequence ID" value="CAF1502970.1"/>
    <property type="molecule type" value="Genomic_DNA"/>
</dbReference>
<dbReference type="EMBL" id="CAJNOK010009478">
    <property type="protein sequence ID" value="CAF1091105.1"/>
    <property type="molecule type" value="Genomic_DNA"/>
</dbReference>
<evidence type="ECO:0000313" key="4">
    <source>
        <dbReference type="EMBL" id="CAF4364501.1"/>
    </source>
</evidence>
<reference evidence="2" key="1">
    <citation type="submission" date="2021-02" db="EMBL/GenBank/DDBJ databases">
        <authorList>
            <person name="Nowell W R."/>
        </authorList>
    </citation>
    <scope>NUCLEOTIDE SEQUENCE</scope>
</reference>
<organism evidence="2 5">
    <name type="scientific">Didymodactylos carnosus</name>
    <dbReference type="NCBI Taxonomy" id="1234261"/>
    <lineage>
        <taxon>Eukaryota</taxon>
        <taxon>Metazoa</taxon>
        <taxon>Spiralia</taxon>
        <taxon>Gnathifera</taxon>
        <taxon>Rotifera</taxon>
        <taxon>Eurotatoria</taxon>
        <taxon>Bdelloidea</taxon>
        <taxon>Philodinida</taxon>
        <taxon>Philodinidae</taxon>
        <taxon>Didymodactylos</taxon>
    </lineage>
</organism>